<dbReference type="Proteomes" id="UP001438292">
    <property type="component" value="Unassembled WGS sequence"/>
</dbReference>
<feature type="transmembrane region" description="Helical" evidence="1">
    <location>
        <begin position="21"/>
        <end position="39"/>
    </location>
</feature>
<evidence type="ECO:0000256" key="1">
    <source>
        <dbReference type="SAM" id="Phobius"/>
    </source>
</evidence>
<dbReference type="EMBL" id="JBDQQU010000307">
    <property type="protein sequence ID" value="MEO3957138.1"/>
    <property type="molecule type" value="Genomic_DNA"/>
</dbReference>
<gene>
    <name evidence="2" type="ORF">ABH309_22105</name>
</gene>
<name>A0ABV0HAM4_9NEIS</name>
<keyword evidence="1" id="KW-0472">Membrane</keyword>
<proteinExistence type="predicted"/>
<keyword evidence="1" id="KW-1133">Transmembrane helix</keyword>
<keyword evidence="3" id="KW-1185">Reference proteome</keyword>
<protein>
    <recommendedName>
        <fullName evidence="4">DUF1980 domain-containing protein</fullName>
    </recommendedName>
</protein>
<organism evidence="2 3">
    <name type="scientific">Chromobacterium piscinae</name>
    <dbReference type="NCBI Taxonomy" id="686831"/>
    <lineage>
        <taxon>Bacteria</taxon>
        <taxon>Pseudomonadati</taxon>
        <taxon>Pseudomonadota</taxon>
        <taxon>Betaproteobacteria</taxon>
        <taxon>Neisseriales</taxon>
        <taxon>Chromobacteriaceae</taxon>
        <taxon>Chromobacterium</taxon>
    </lineage>
</organism>
<sequence length="350" mass="39013">MSSHNSQPSPNPSVLLPKELLLRYALISLIVTGIFFFQFKMDVPNHGSGDGIGLGVFILNLIHHAAIAALALLALTWIGIPKGKRLVFILLSPLLTAFSLTLLPIIDAIQEPAPSTDWQRSDKAFNAFGAHFPAGSLVRTSGYWFWKKASDGSSEHPIQWGSLSILKLEQTLYPGLDKKNLEATLAKPQVISGWTCSTNATFELPLKQRDNEPYYWPFIGCNLDLPVLKTMLGGHWSFPTELSRNDGDDEPWTLSQREPEIRCQKPQIVDGFKLNYIQSARLNGQRRMVFLLAQTCGDITIGRYRFPDDSYLQQREINEYWLSGSGKNLTTGESVSCVKLKSTTEALSPC</sequence>
<comment type="caution">
    <text evidence="2">The sequence shown here is derived from an EMBL/GenBank/DDBJ whole genome shotgun (WGS) entry which is preliminary data.</text>
</comment>
<feature type="transmembrane region" description="Helical" evidence="1">
    <location>
        <begin position="51"/>
        <end position="74"/>
    </location>
</feature>
<evidence type="ECO:0000313" key="2">
    <source>
        <dbReference type="EMBL" id="MEO3957138.1"/>
    </source>
</evidence>
<keyword evidence="1" id="KW-0812">Transmembrane</keyword>
<evidence type="ECO:0008006" key="4">
    <source>
        <dbReference type="Google" id="ProtNLM"/>
    </source>
</evidence>
<dbReference type="RefSeq" id="WP_346195708.1">
    <property type="nucleotide sequence ID" value="NZ_JBDJHV010000028.1"/>
</dbReference>
<feature type="transmembrane region" description="Helical" evidence="1">
    <location>
        <begin position="86"/>
        <end position="106"/>
    </location>
</feature>
<evidence type="ECO:0000313" key="3">
    <source>
        <dbReference type="Proteomes" id="UP001438292"/>
    </source>
</evidence>
<accession>A0ABV0HAM4</accession>
<reference evidence="2 3" key="1">
    <citation type="submission" date="2024-05" db="EMBL/GenBank/DDBJ databases">
        <authorList>
            <person name="De Oliveira J.P."/>
            <person name="Noriler S.A."/>
            <person name="De Oliveira A.G."/>
            <person name="Sipoli D.S."/>
        </authorList>
    </citation>
    <scope>NUCLEOTIDE SEQUENCE [LARGE SCALE GENOMIC DNA]</scope>
    <source>
        <strain evidence="2 3">LABIM186</strain>
    </source>
</reference>